<gene>
    <name evidence="1" type="primary">38</name>
    <name evidence="1" type="ORF">PBI_YUNGJAMAL_38</name>
</gene>
<reference evidence="1" key="1">
    <citation type="submission" date="2014-05" db="EMBL/GenBank/DDBJ databases">
        <authorList>
            <person name="Pacey E."/>
            <person name="Bowman C.A."/>
            <person name="Russell D.A."/>
            <person name="Pope W.H."/>
            <person name="Jacobs-Sera D."/>
            <person name="Hendrix R.W."/>
            <person name="Hatfull G.F."/>
        </authorList>
    </citation>
    <scope>NUCLEOTIDE SEQUENCE [LARGE SCALE GENOMIC DNA]</scope>
</reference>
<evidence type="ECO:0000313" key="1">
    <source>
        <dbReference type="EMBL" id="AII28277.1"/>
    </source>
</evidence>
<dbReference type="InterPro" id="IPR029044">
    <property type="entry name" value="Nucleotide-diphossugar_trans"/>
</dbReference>
<dbReference type="EMBL" id="KJ829260">
    <property type="protein sequence ID" value="AII28277.1"/>
    <property type="molecule type" value="Genomic_DNA"/>
</dbReference>
<dbReference type="GO" id="GO:0016740">
    <property type="term" value="F:transferase activity"/>
    <property type="evidence" value="ECO:0007669"/>
    <property type="project" value="UniProtKB-KW"/>
</dbReference>
<dbReference type="Gene3D" id="3.90.550.10">
    <property type="entry name" value="Spore Coat Polysaccharide Biosynthesis Protein SpsA, Chain A"/>
    <property type="match status" value="1"/>
</dbReference>
<evidence type="ECO:0000313" key="2">
    <source>
        <dbReference type="Proteomes" id="UP000028668"/>
    </source>
</evidence>
<protein>
    <submittedName>
        <fullName evidence="1">Glycosyltransferase</fullName>
    </submittedName>
</protein>
<accession>A0A076G7P7</accession>
<name>A0A076G7P7_BPMCO</name>
<dbReference type="SUPFAM" id="SSF53448">
    <property type="entry name" value="Nucleotide-diphospho-sugar transferases"/>
    <property type="match status" value="1"/>
</dbReference>
<proteinExistence type="predicted"/>
<keyword evidence="1" id="KW-0808">Transferase</keyword>
<sequence>MKVAVVIPFRDRGLDPLRLENLARVADHWAGYSGEVIVSGDGRSGDAHFNRSAAYNRGVTDTDADMLIFAESDLLVSYAQIDRAIEMASDSLGMVVPFSWFMALSPEDSVRVRNREVEPEGLSATPIKGHRGSIGAINVLSRDTYEAVGGYDEQFEGAWYDDDAMKIAFDVAAGPTRWVEGSAYHLYHLSGGRGAHLTAEDRAATARNRRRLRLYKQARTAEQIRKLTAR</sequence>
<dbReference type="Proteomes" id="UP000028668">
    <property type="component" value="Segment"/>
</dbReference>
<organism evidence="1 2">
    <name type="scientific">Mycobacterium phage YungJamal</name>
    <dbReference type="NCBI Taxonomy" id="1505226"/>
    <lineage>
        <taxon>Viruses</taxon>
        <taxon>Duplodnaviria</taxon>
        <taxon>Heunggongvirae</taxon>
        <taxon>Uroviricota</taxon>
        <taxon>Caudoviricetes</taxon>
        <taxon>Corndogvirus</taxon>
        <taxon>Mycobacterium phage Corndog</taxon>
    </lineage>
</organism>